<reference evidence="3 4" key="1">
    <citation type="submission" date="2011-04" db="EMBL/GenBank/DDBJ databases">
        <title>The Genome Sequence of Clostridium citroniae WAL-19142.</title>
        <authorList>
            <consortium name="The Broad Institute Genome Sequencing Platform"/>
            <person name="Earl A."/>
            <person name="Ward D."/>
            <person name="Feldgarden M."/>
            <person name="Gevers D."/>
            <person name="Warren Y.A."/>
            <person name="Tyrrell K.L."/>
            <person name="Citron D.M."/>
            <person name="Goldstein E.J."/>
            <person name="Daigneault M."/>
            <person name="Allen-Vercoe E."/>
            <person name="Young S.K."/>
            <person name="Zeng Q."/>
            <person name="Gargeya S."/>
            <person name="Fitzgerald M."/>
            <person name="Haas B."/>
            <person name="Abouelleil A."/>
            <person name="Alvarado L."/>
            <person name="Arachchi H.M."/>
            <person name="Berlin A."/>
            <person name="Brown A."/>
            <person name="Chapman S.B."/>
            <person name="Chen Z."/>
            <person name="Dunbar C."/>
            <person name="Freedman E."/>
            <person name="Gearin G."/>
            <person name="Gellesch M."/>
            <person name="Goldberg J."/>
            <person name="Griggs A."/>
            <person name="Gujja S."/>
            <person name="Heilman E.R."/>
            <person name="Heiman D."/>
            <person name="Howarth C."/>
            <person name="Larson L."/>
            <person name="Lui A."/>
            <person name="MacDonald P.J."/>
            <person name="Mehta T."/>
            <person name="Montmayeur A."/>
            <person name="Murphy C."/>
            <person name="Neiman D."/>
            <person name="Pearson M."/>
            <person name="Priest M."/>
            <person name="Roberts A."/>
            <person name="Saif S."/>
            <person name="Shea T."/>
            <person name="Shenoy N."/>
            <person name="Sisk P."/>
            <person name="Stolte C."/>
            <person name="Sykes S."/>
            <person name="White J."/>
            <person name="Yandava C."/>
            <person name="Wortman J."/>
            <person name="Nusbaum C."/>
            <person name="Birren B."/>
        </authorList>
    </citation>
    <scope>NUCLEOTIDE SEQUENCE [LARGE SCALE GENOMIC DNA]</scope>
    <source>
        <strain evidence="3 4">WAL-19142</strain>
    </source>
</reference>
<dbReference type="InterPro" id="IPR035421">
    <property type="entry name" value="Terminase_6C"/>
</dbReference>
<protein>
    <submittedName>
        <fullName evidence="3">PBSX family phage terminase</fullName>
    </submittedName>
</protein>
<dbReference type="RefSeq" id="WP_082173799.1">
    <property type="nucleotide sequence ID" value="NZ_KQ235876.1"/>
</dbReference>
<dbReference type="Gene3D" id="3.30.420.280">
    <property type="match status" value="1"/>
</dbReference>
<dbReference type="InterPro" id="IPR027417">
    <property type="entry name" value="P-loop_NTPase"/>
</dbReference>
<dbReference type="PATRIC" id="fig|742734.4.peg.969"/>
<dbReference type="PANTHER" id="PTHR39184">
    <property type="match status" value="1"/>
</dbReference>
<proteinExistence type="predicted"/>
<dbReference type="Pfam" id="PF03237">
    <property type="entry name" value="Terminase_6N"/>
    <property type="match status" value="1"/>
</dbReference>
<evidence type="ECO:0000313" key="3">
    <source>
        <dbReference type="EMBL" id="KMW23698.1"/>
    </source>
</evidence>
<dbReference type="InterPro" id="IPR006437">
    <property type="entry name" value="Phage_terminase_lsu"/>
</dbReference>
<gene>
    <name evidence="3" type="ORF">HMPREF9470_00914</name>
</gene>
<dbReference type="PANTHER" id="PTHR39184:SF1">
    <property type="entry name" value="PBSX PHAGE TERMINASE LARGE SUBUNIT"/>
    <property type="match status" value="1"/>
</dbReference>
<organism evidence="3 4">
    <name type="scientific">[Clostridium] citroniae WAL-19142</name>
    <dbReference type="NCBI Taxonomy" id="742734"/>
    <lineage>
        <taxon>Bacteria</taxon>
        <taxon>Bacillati</taxon>
        <taxon>Bacillota</taxon>
        <taxon>Clostridia</taxon>
        <taxon>Lachnospirales</taxon>
        <taxon>Lachnospiraceae</taxon>
        <taxon>Enterocloster</taxon>
    </lineage>
</organism>
<dbReference type="GeneID" id="93165693"/>
<evidence type="ECO:0000256" key="1">
    <source>
        <dbReference type="ARBA" id="ARBA00022612"/>
    </source>
</evidence>
<comment type="caution">
    <text evidence="3">The sequence shown here is derived from an EMBL/GenBank/DDBJ whole genome shotgun (WGS) entry which is preliminary data.</text>
</comment>
<dbReference type="Gene3D" id="3.40.50.300">
    <property type="entry name" value="P-loop containing nucleotide triphosphate hydrolases"/>
    <property type="match status" value="1"/>
</dbReference>
<evidence type="ECO:0000259" key="2">
    <source>
        <dbReference type="Pfam" id="PF17289"/>
    </source>
</evidence>
<dbReference type="Proteomes" id="UP000037392">
    <property type="component" value="Unassembled WGS sequence"/>
</dbReference>
<feature type="domain" description="Terminase large subunit gp17-like C-terminal" evidence="2">
    <location>
        <begin position="292"/>
        <end position="433"/>
    </location>
</feature>
<accession>A0A0J9CEK9</accession>
<dbReference type="EMBL" id="ADLK01000005">
    <property type="protein sequence ID" value="KMW23698.1"/>
    <property type="molecule type" value="Genomic_DNA"/>
</dbReference>
<dbReference type="OrthoDB" id="4498710at2"/>
<dbReference type="InterPro" id="IPR052380">
    <property type="entry name" value="Viral_DNA_packaging_terminase"/>
</dbReference>
<evidence type="ECO:0000313" key="4">
    <source>
        <dbReference type="Proteomes" id="UP000037392"/>
    </source>
</evidence>
<sequence length="454" mass="52533">MGINERIAQMKERIHRIKEKRSIITKLQVFKFKPFSTKQKQILTWWMPSSPVKDYDGIIADGAIRSGKTVCMSLSFVFWAMKTFSGQNFAMCGKTIGSFRRNVLFWLKIMLRSRGYKVMDHRADNLVEISRNGVTNYFYIFGGKDERSQDLIQGITLAGLFCDEVALMPESFVNQATGRCSVDGSKYWFNCNPDGPYHWFKLNWLDKAGEKNLLVLHFTMEDNLSLSERIKERYRNMYTGVFFKRYILGLWAMAEGIIYDMFSEERHVKSVLEFVRVLIDGGRYVSIDYGTQNATVFLLWNKGRDGKWYCIREYYYSGRDKGVQKTDAEYGEDLKRFLDGTPVKAVIVDPSAASFIAELNKRGFTVIQADNAVEDGIRLVATLLNTERIAFSQSCKNTIMEFASYIWDPKAAERGEDKPIKQHDHAMDAVRYFCYTILNNKTVRVKKKSDYGLH</sequence>
<dbReference type="AlphaFoldDB" id="A0A0J9CEK9"/>
<dbReference type="Pfam" id="PF17289">
    <property type="entry name" value="Terminase_6C"/>
    <property type="match status" value="1"/>
</dbReference>
<keyword evidence="1" id="KW-1188">Viral release from host cell</keyword>
<name>A0A0J9CEK9_9FIRM</name>
<dbReference type="NCBIfam" id="TIGR01547">
    <property type="entry name" value="phage_term_2"/>
    <property type="match status" value="1"/>
</dbReference>